<dbReference type="EMBL" id="QYAZ01000001">
    <property type="protein sequence ID" value="KAB8124286.1"/>
    <property type="molecule type" value="Genomic_DNA"/>
</dbReference>
<dbReference type="Proteomes" id="UP000427842">
    <property type="component" value="Unassembled WGS sequence"/>
</dbReference>
<sequence length="76" mass="8160">MRRFSPVPAVEFSTSCTLVPMPSARQRFVRMVAAAYRRQGIMLLATLPSVAVPSGCHGGIENAPSLLALRGFDRAA</sequence>
<evidence type="ECO:0000313" key="2">
    <source>
        <dbReference type="Proteomes" id="UP000427842"/>
    </source>
</evidence>
<comment type="caution">
    <text evidence="1">The sequence shown here is derived from an EMBL/GenBank/DDBJ whole genome shotgun (WGS) entry which is preliminary data.</text>
</comment>
<reference evidence="1 2" key="1">
    <citation type="submission" date="2018-09" db="EMBL/GenBank/DDBJ databases">
        <title>Genome sequence and characterization of the bcs clusters for the production of nanocellulose from the low pH resistant strain Komagataeibacter medellinensis ID13488.</title>
        <authorList>
            <person name="Hernandez-Arriaga A.M."/>
            <person name="Del Cerro C."/>
            <person name="Urbina L."/>
            <person name="Eceiza A."/>
            <person name="Retegi A."/>
            <person name="Prieto M.A."/>
        </authorList>
    </citation>
    <scope>NUCLEOTIDE SEQUENCE [LARGE SCALE GENOMIC DNA]</scope>
    <source>
        <strain evidence="1 2">ID13488</strain>
    </source>
</reference>
<protein>
    <submittedName>
        <fullName evidence="1">Uncharacterized protein</fullName>
    </submittedName>
</protein>
<evidence type="ECO:0000313" key="1">
    <source>
        <dbReference type="EMBL" id="KAB8124286.1"/>
    </source>
</evidence>
<proteinExistence type="predicted"/>
<accession>A0ABQ6VVR5</accession>
<dbReference type="RefSeq" id="WP_153470063.1">
    <property type="nucleotide sequence ID" value="NZ_QYAZ01000001.1"/>
</dbReference>
<gene>
    <name evidence="1" type="ORF">D3W54_08855</name>
</gene>
<name>A0ABQ6VVR5_9PROT</name>
<organism evidence="1 2">
    <name type="scientific">Komagataeibacter medellinensis</name>
    <dbReference type="NCBI Taxonomy" id="1177712"/>
    <lineage>
        <taxon>Bacteria</taxon>
        <taxon>Pseudomonadati</taxon>
        <taxon>Pseudomonadota</taxon>
        <taxon>Alphaproteobacteria</taxon>
        <taxon>Acetobacterales</taxon>
        <taxon>Acetobacteraceae</taxon>
        <taxon>Komagataeibacter</taxon>
    </lineage>
</organism>
<keyword evidence="2" id="KW-1185">Reference proteome</keyword>